<keyword evidence="1" id="KW-0853">WD repeat</keyword>
<protein>
    <submittedName>
        <fullName evidence="2">Uncharacterized protein</fullName>
    </submittedName>
</protein>
<sequence>MIKGLDNFVQRLGSDKRNQNPAYDHIIRLADILKLNEPLTLLHGHKKAVSYVQFLNEKELVSASTDSELKLWSIDTGSCLRTFKGHVNDKNFVGLSVNNGYITCGSENNSFYPSVNEHRSDKGPEFVSAVCSRNDSSGIVAANSQGFIKIIMVLKMQ</sequence>
<dbReference type="Pfam" id="PF00400">
    <property type="entry name" value="WD40"/>
    <property type="match status" value="2"/>
</dbReference>
<accession>A0A1X7T1S4</accession>
<dbReference type="PROSITE" id="PS50294">
    <property type="entry name" value="WD_REPEATS_REGION"/>
    <property type="match status" value="1"/>
</dbReference>
<dbReference type="AlphaFoldDB" id="A0A1X7T1S4"/>
<proteinExistence type="predicted"/>
<reference evidence="2" key="1">
    <citation type="submission" date="2017-05" db="UniProtKB">
        <authorList>
            <consortium name="EnsemblMetazoa"/>
        </authorList>
    </citation>
    <scope>IDENTIFICATION</scope>
</reference>
<dbReference type="PROSITE" id="PS50082">
    <property type="entry name" value="WD_REPEATS_2"/>
    <property type="match status" value="1"/>
</dbReference>
<dbReference type="SMART" id="SM00320">
    <property type="entry name" value="WD40"/>
    <property type="match status" value="2"/>
</dbReference>
<dbReference type="STRING" id="400682.A0A1X7T1S4"/>
<dbReference type="InterPro" id="IPR015943">
    <property type="entry name" value="WD40/YVTN_repeat-like_dom_sf"/>
</dbReference>
<dbReference type="PANTHER" id="PTHR44080:SF1">
    <property type="entry name" value="E3 UBIQUITIN-PROTEIN LIGASE COP1"/>
    <property type="match status" value="1"/>
</dbReference>
<dbReference type="SUPFAM" id="SSF50978">
    <property type="entry name" value="WD40 repeat-like"/>
    <property type="match status" value="1"/>
</dbReference>
<evidence type="ECO:0000256" key="1">
    <source>
        <dbReference type="PROSITE-ProRule" id="PRU00221"/>
    </source>
</evidence>
<dbReference type="PANTHER" id="PTHR44080">
    <property type="entry name" value="E3 UBIQUITIN-PROTEIN LIGASE COP1"/>
    <property type="match status" value="1"/>
</dbReference>
<organism evidence="2">
    <name type="scientific">Amphimedon queenslandica</name>
    <name type="common">Sponge</name>
    <dbReference type="NCBI Taxonomy" id="400682"/>
    <lineage>
        <taxon>Eukaryota</taxon>
        <taxon>Metazoa</taxon>
        <taxon>Porifera</taxon>
        <taxon>Demospongiae</taxon>
        <taxon>Heteroscleromorpha</taxon>
        <taxon>Haplosclerida</taxon>
        <taxon>Niphatidae</taxon>
        <taxon>Amphimedon</taxon>
    </lineage>
</organism>
<dbReference type="InterPro" id="IPR001680">
    <property type="entry name" value="WD40_rpt"/>
</dbReference>
<evidence type="ECO:0000313" key="2">
    <source>
        <dbReference type="EnsemblMetazoa" id="Aqu2.1.08400_001"/>
    </source>
</evidence>
<dbReference type="OMA" id="DEYICCG"/>
<feature type="repeat" description="WD" evidence="1">
    <location>
        <begin position="42"/>
        <end position="82"/>
    </location>
</feature>
<dbReference type="GO" id="GO:0043161">
    <property type="term" value="P:proteasome-mediated ubiquitin-dependent protein catabolic process"/>
    <property type="evidence" value="ECO:0007669"/>
    <property type="project" value="TreeGrafter"/>
</dbReference>
<dbReference type="EnsemblMetazoa" id="Aqu2.1.08400_001">
    <property type="protein sequence ID" value="Aqu2.1.08400_001"/>
    <property type="gene ID" value="Aqu2.1.08400"/>
</dbReference>
<dbReference type="eggNOG" id="ENOG502QQ8V">
    <property type="taxonomic scope" value="Eukaryota"/>
</dbReference>
<dbReference type="InParanoid" id="A0A1X7T1S4"/>
<dbReference type="InterPro" id="IPR042755">
    <property type="entry name" value="COP1"/>
</dbReference>
<dbReference type="GO" id="GO:0061630">
    <property type="term" value="F:ubiquitin protein ligase activity"/>
    <property type="evidence" value="ECO:0007669"/>
    <property type="project" value="InterPro"/>
</dbReference>
<name>A0A1X7T1S4_AMPQE</name>
<dbReference type="Gene3D" id="2.130.10.10">
    <property type="entry name" value="YVTN repeat-like/Quinoprotein amine dehydrogenase"/>
    <property type="match status" value="1"/>
</dbReference>
<dbReference type="InterPro" id="IPR036322">
    <property type="entry name" value="WD40_repeat_dom_sf"/>
</dbReference>
<dbReference type="OrthoDB" id="273771at2759"/>